<dbReference type="CDD" id="cd08760">
    <property type="entry name" value="Cyt_b561_FRRS1_like"/>
    <property type="match status" value="1"/>
</dbReference>
<dbReference type="Pfam" id="PF16010">
    <property type="entry name" value="CDH-cyt"/>
    <property type="match status" value="1"/>
</dbReference>
<dbReference type="InterPro" id="IPR015920">
    <property type="entry name" value="Cellobiose_DH-like_cyt"/>
</dbReference>
<feature type="signal peptide" evidence="3">
    <location>
        <begin position="1"/>
        <end position="23"/>
    </location>
</feature>
<dbReference type="PANTHER" id="PTHR47797:SF4">
    <property type="entry name" value="DOMON DOMAIN-CONTAINING PROTEIN"/>
    <property type="match status" value="1"/>
</dbReference>
<keyword evidence="2" id="KW-0812">Transmembrane</keyword>
<proteinExistence type="predicted"/>
<feature type="transmembrane region" description="Helical" evidence="2">
    <location>
        <begin position="386"/>
        <end position="404"/>
    </location>
</feature>
<feature type="region of interest" description="Disordered" evidence="1">
    <location>
        <begin position="196"/>
        <end position="252"/>
    </location>
</feature>
<feature type="domain" description="DOMON" evidence="4">
    <location>
        <begin position="38"/>
        <end position="164"/>
    </location>
</feature>
<dbReference type="PANTHER" id="PTHR47797">
    <property type="entry name" value="DEHYDROGENASE, PUTATIVE (AFU_ORTHOLOGUE AFUA_8G05805)-RELATED"/>
    <property type="match status" value="1"/>
</dbReference>
<dbReference type="SUPFAM" id="SSF49344">
    <property type="entry name" value="CBD9-like"/>
    <property type="match status" value="1"/>
</dbReference>
<sequence length="434" mass="44999">MMLNSVLGALLATFLALASLVVGDPVEHCPSSSGGVCFSIAVPASSASSESGNIYFQIRAPTSLEWVALGTGTGMSGSNIFLMYQDGTGNVTLSPRLGQGYTPPQLDTSQTAAQLTLLAGSGVSDDGATMTANVACSNCHQWGGGGAMSLTSTGAAWIAAWKQGSLLATTDRDVGISLHDGRTMFTVDLTRATVDTDSNPFVADGNTGGGDSSNGSGSGSGSGSDSGSGSGSNSDSGSSSGSAVSETTGGGPSQTLVAHGSIMAVVMLGLFPGGSLLMPLFRKWWLHGTWQFVSLAVMWAGIILGIVVLRDMQMEWSDPHYIIGLVVAGLVTFQPANGFLHHRQYVKTLSRGMMSHVHRWLGRVLMALGTINGGLGLRLARAPDRFLIAYGTVAGIVYACYAGYKLYIFFRRGNGNVATTDNDTDKSKEGPRRV</sequence>
<accession>A0AAN6QEA9</accession>
<feature type="compositionally biased region" description="Gly residues" evidence="1">
    <location>
        <begin position="206"/>
        <end position="230"/>
    </location>
</feature>
<reference evidence="5" key="2">
    <citation type="submission" date="2023-05" db="EMBL/GenBank/DDBJ databases">
        <authorList>
            <consortium name="Lawrence Berkeley National Laboratory"/>
            <person name="Steindorff A."/>
            <person name="Hensen N."/>
            <person name="Bonometti L."/>
            <person name="Westerberg I."/>
            <person name="Brannstrom I.O."/>
            <person name="Guillou S."/>
            <person name="Cros-Aarteil S."/>
            <person name="Calhoun S."/>
            <person name="Haridas S."/>
            <person name="Kuo A."/>
            <person name="Mondo S."/>
            <person name="Pangilinan J."/>
            <person name="Riley R."/>
            <person name="Labutti K."/>
            <person name="Andreopoulos B."/>
            <person name="Lipzen A."/>
            <person name="Chen C."/>
            <person name="Yanf M."/>
            <person name="Daum C."/>
            <person name="Ng V."/>
            <person name="Clum A."/>
            <person name="Ohm R."/>
            <person name="Martin F."/>
            <person name="Silar P."/>
            <person name="Natvig D."/>
            <person name="Lalanne C."/>
            <person name="Gautier V."/>
            <person name="Ament-Velasquez S.L."/>
            <person name="Kruys A."/>
            <person name="Hutchinson M.I."/>
            <person name="Powell A.J."/>
            <person name="Barry K."/>
            <person name="Miller A.N."/>
            <person name="Grigoriev I.V."/>
            <person name="Debuchy R."/>
            <person name="Gladieux P."/>
            <person name="Thoren M.H."/>
            <person name="Johannesson H."/>
        </authorList>
    </citation>
    <scope>NUCLEOTIDE SEQUENCE</scope>
    <source>
        <strain evidence="5">CBS 757.83</strain>
    </source>
</reference>
<protein>
    <submittedName>
        <fullName evidence="5">Iron reductase domain protein</fullName>
    </submittedName>
</protein>
<dbReference type="InterPro" id="IPR005018">
    <property type="entry name" value="DOMON_domain"/>
</dbReference>
<feature type="transmembrane region" description="Helical" evidence="2">
    <location>
        <begin position="256"/>
        <end position="278"/>
    </location>
</feature>
<reference evidence="5" key="1">
    <citation type="journal article" date="2023" name="Mol. Phylogenet. Evol.">
        <title>Genome-scale phylogeny and comparative genomics of the fungal order Sordariales.</title>
        <authorList>
            <person name="Hensen N."/>
            <person name="Bonometti L."/>
            <person name="Westerberg I."/>
            <person name="Brannstrom I.O."/>
            <person name="Guillou S."/>
            <person name="Cros-Aarteil S."/>
            <person name="Calhoun S."/>
            <person name="Haridas S."/>
            <person name="Kuo A."/>
            <person name="Mondo S."/>
            <person name="Pangilinan J."/>
            <person name="Riley R."/>
            <person name="LaButti K."/>
            <person name="Andreopoulos B."/>
            <person name="Lipzen A."/>
            <person name="Chen C."/>
            <person name="Yan M."/>
            <person name="Daum C."/>
            <person name="Ng V."/>
            <person name="Clum A."/>
            <person name="Steindorff A."/>
            <person name="Ohm R.A."/>
            <person name="Martin F."/>
            <person name="Silar P."/>
            <person name="Natvig D.O."/>
            <person name="Lalanne C."/>
            <person name="Gautier V."/>
            <person name="Ament-Velasquez S.L."/>
            <person name="Kruys A."/>
            <person name="Hutchinson M.I."/>
            <person name="Powell A.J."/>
            <person name="Barry K."/>
            <person name="Miller A.N."/>
            <person name="Grigoriev I.V."/>
            <person name="Debuchy R."/>
            <person name="Gladieux P."/>
            <person name="Hiltunen Thoren M."/>
            <person name="Johannesson H."/>
        </authorList>
    </citation>
    <scope>NUCLEOTIDE SEQUENCE</scope>
    <source>
        <strain evidence="5">CBS 757.83</strain>
    </source>
</reference>
<feature type="transmembrane region" description="Helical" evidence="2">
    <location>
        <begin position="290"/>
        <end position="309"/>
    </location>
</feature>
<dbReference type="AlphaFoldDB" id="A0AAN6QEA9"/>
<dbReference type="CDD" id="cd09630">
    <property type="entry name" value="CDH_like_cytochrome"/>
    <property type="match status" value="1"/>
</dbReference>
<evidence type="ECO:0000256" key="1">
    <source>
        <dbReference type="SAM" id="MobiDB-lite"/>
    </source>
</evidence>
<keyword evidence="6" id="KW-1185">Reference proteome</keyword>
<gene>
    <name evidence="5" type="ORF">N658DRAFT_483059</name>
</gene>
<evidence type="ECO:0000259" key="4">
    <source>
        <dbReference type="PROSITE" id="PS50836"/>
    </source>
</evidence>
<evidence type="ECO:0000256" key="3">
    <source>
        <dbReference type="SAM" id="SignalP"/>
    </source>
</evidence>
<feature type="transmembrane region" description="Helical" evidence="2">
    <location>
        <begin position="321"/>
        <end position="340"/>
    </location>
</feature>
<name>A0AAN6QEA9_9PEZI</name>
<dbReference type="Gene3D" id="2.60.40.1210">
    <property type="entry name" value="Cellobiose dehydrogenase, cytochrome domain"/>
    <property type="match status" value="1"/>
</dbReference>
<organism evidence="5 6">
    <name type="scientific">Parathielavia hyrcaniae</name>
    <dbReference type="NCBI Taxonomy" id="113614"/>
    <lineage>
        <taxon>Eukaryota</taxon>
        <taxon>Fungi</taxon>
        <taxon>Dikarya</taxon>
        <taxon>Ascomycota</taxon>
        <taxon>Pezizomycotina</taxon>
        <taxon>Sordariomycetes</taxon>
        <taxon>Sordariomycetidae</taxon>
        <taxon>Sordariales</taxon>
        <taxon>Chaetomiaceae</taxon>
        <taxon>Parathielavia</taxon>
    </lineage>
</organism>
<feature type="chain" id="PRO_5042881105" evidence="3">
    <location>
        <begin position="24"/>
        <end position="434"/>
    </location>
</feature>
<keyword evidence="3" id="KW-0732">Signal</keyword>
<keyword evidence="2" id="KW-1133">Transmembrane helix</keyword>
<dbReference type="Proteomes" id="UP001305647">
    <property type="component" value="Unassembled WGS sequence"/>
</dbReference>
<evidence type="ECO:0000313" key="5">
    <source>
        <dbReference type="EMBL" id="KAK4105607.1"/>
    </source>
</evidence>
<dbReference type="PROSITE" id="PS50836">
    <property type="entry name" value="DOMON"/>
    <property type="match status" value="1"/>
</dbReference>
<evidence type="ECO:0000313" key="6">
    <source>
        <dbReference type="Proteomes" id="UP001305647"/>
    </source>
</evidence>
<dbReference type="EMBL" id="MU863625">
    <property type="protein sequence ID" value="KAK4105607.1"/>
    <property type="molecule type" value="Genomic_DNA"/>
</dbReference>
<keyword evidence="2" id="KW-0472">Membrane</keyword>
<feature type="transmembrane region" description="Helical" evidence="2">
    <location>
        <begin position="360"/>
        <end position="380"/>
    </location>
</feature>
<evidence type="ECO:0000256" key="2">
    <source>
        <dbReference type="SAM" id="Phobius"/>
    </source>
</evidence>
<feature type="compositionally biased region" description="Low complexity" evidence="1">
    <location>
        <begin position="231"/>
        <end position="247"/>
    </location>
</feature>
<dbReference type="Gene3D" id="1.20.120.1770">
    <property type="match status" value="1"/>
</dbReference>
<comment type="caution">
    <text evidence="5">The sequence shown here is derived from an EMBL/GenBank/DDBJ whole genome shotgun (WGS) entry which is preliminary data.</text>
</comment>